<evidence type="ECO:0000313" key="1">
    <source>
        <dbReference type="EMBL" id="NYG31173.1"/>
    </source>
</evidence>
<evidence type="ECO:0000313" key="2">
    <source>
        <dbReference type="Proteomes" id="UP000518288"/>
    </source>
</evidence>
<comment type="caution">
    <text evidence="1">The sequence shown here is derived from an EMBL/GenBank/DDBJ whole genome shotgun (WGS) entry which is preliminary data.</text>
</comment>
<dbReference type="Proteomes" id="UP000518288">
    <property type="component" value="Unassembled WGS sequence"/>
</dbReference>
<proteinExistence type="predicted"/>
<dbReference type="Pfam" id="PF13689">
    <property type="entry name" value="DUF4154"/>
    <property type="match status" value="1"/>
</dbReference>
<gene>
    <name evidence="1" type="ORF">BDD16_000159</name>
</gene>
<name>A0A7Y9QTK7_9BURK</name>
<protein>
    <recommendedName>
        <fullName evidence="3">YfiR family protein</fullName>
    </recommendedName>
</protein>
<dbReference type="AlphaFoldDB" id="A0A7Y9QTK7"/>
<organism evidence="1 2">
    <name type="scientific">Sphaerotilus montanus</name>
    <dbReference type="NCBI Taxonomy" id="522889"/>
    <lineage>
        <taxon>Bacteria</taxon>
        <taxon>Pseudomonadati</taxon>
        <taxon>Pseudomonadota</taxon>
        <taxon>Betaproteobacteria</taxon>
        <taxon>Burkholderiales</taxon>
        <taxon>Sphaerotilaceae</taxon>
        <taxon>Sphaerotilus</taxon>
    </lineage>
</organism>
<evidence type="ECO:0008006" key="3">
    <source>
        <dbReference type="Google" id="ProtNLM"/>
    </source>
</evidence>
<dbReference type="EMBL" id="JACCFH010000001">
    <property type="protein sequence ID" value="NYG31173.1"/>
    <property type="molecule type" value="Genomic_DNA"/>
</dbReference>
<accession>A0A7Y9QTK7</accession>
<dbReference type="InterPro" id="IPR025293">
    <property type="entry name" value="YfiR/HmsC-like"/>
</dbReference>
<sequence length="199" mass="21161">MTTTSAASRASLGRRFRAGWTVRLACAVVPGLLGWSGAVEAGPDESAVQAAFVLNFAKFTEWPPASQPGRQGAMLLCQFGVRDELTQAFRALEGRPLQGVSIQWRKVNRLDEARGCHVLFIAESGLSMVQLGALPVLTVSDLPGFAQQGGVIGLVRQSGRLRFEVNRGVAQSAGLRLSADLLSLAMTVLDGPARREGAM</sequence>
<reference evidence="1 2" key="1">
    <citation type="submission" date="2020-07" db="EMBL/GenBank/DDBJ databases">
        <title>Genomic Encyclopedia of Archaeal and Bacterial Type Strains, Phase II (KMG-II): from individual species to whole genera.</title>
        <authorList>
            <person name="Goeker M."/>
        </authorList>
    </citation>
    <scope>NUCLEOTIDE SEQUENCE [LARGE SCALE GENOMIC DNA]</scope>
    <source>
        <strain evidence="1 2">DSM 21226</strain>
    </source>
</reference>
<dbReference type="RefSeq" id="WP_179632150.1">
    <property type="nucleotide sequence ID" value="NZ_JACCFH010000001.1"/>
</dbReference>
<keyword evidence="2" id="KW-1185">Reference proteome</keyword>